<keyword evidence="3 7" id="KW-0812">Transmembrane</keyword>
<dbReference type="Pfam" id="PF01618">
    <property type="entry name" value="MotA_ExbB"/>
    <property type="match status" value="1"/>
</dbReference>
<dbReference type="EMBL" id="LUKE01000001">
    <property type="protein sequence ID" value="KYG65820.1"/>
    <property type="molecule type" value="Genomic_DNA"/>
</dbReference>
<keyword evidence="2" id="KW-1003">Cell membrane</keyword>
<keyword evidence="6" id="KW-0653">Protein transport</keyword>
<keyword evidence="6" id="KW-0813">Transport</keyword>
<evidence type="ECO:0000256" key="5">
    <source>
        <dbReference type="ARBA" id="ARBA00023136"/>
    </source>
</evidence>
<feature type="transmembrane region" description="Helical" evidence="7">
    <location>
        <begin position="36"/>
        <end position="60"/>
    </location>
</feature>
<dbReference type="AlphaFoldDB" id="A0A150WN29"/>
<comment type="similarity">
    <text evidence="6">Belongs to the exbB/tolQ family.</text>
</comment>
<dbReference type="GO" id="GO:0006935">
    <property type="term" value="P:chemotaxis"/>
    <property type="evidence" value="ECO:0007669"/>
    <property type="project" value="InterPro"/>
</dbReference>
<accession>A0A150WN29</accession>
<dbReference type="GO" id="GO:0005886">
    <property type="term" value="C:plasma membrane"/>
    <property type="evidence" value="ECO:0007669"/>
    <property type="project" value="UniProtKB-SubCell"/>
</dbReference>
<organism evidence="9 10">
    <name type="scientific">Bdellovibrio bacteriovorus</name>
    <dbReference type="NCBI Taxonomy" id="959"/>
    <lineage>
        <taxon>Bacteria</taxon>
        <taxon>Pseudomonadati</taxon>
        <taxon>Bdellovibrionota</taxon>
        <taxon>Bdellovibrionia</taxon>
        <taxon>Bdellovibrionales</taxon>
        <taxon>Pseudobdellovibrionaceae</taxon>
        <taxon>Bdellovibrio</taxon>
    </lineage>
</organism>
<evidence type="ECO:0000259" key="8">
    <source>
        <dbReference type="Pfam" id="PF01618"/>
    </source>
</evidence>
<name>A0A150WN29_BDEBC</name>
<gene>
    <name evidence="9" type="ORF">AZI86_01735</name>
</gene>
<comment type="caution">
    <text evidence="9">The sequence shown here is derived from an EMBL/GenBank/DDBJ whole genome shotgun (WGS) entry which is preliminary data.</text>
</comment>
<keyword evidence="4 7" id="KW-1133">Transmembrane helix</keyword>
<feature type="transmembrane region" description="Helical" evidence="7">
    <location>
        <begin position="182"/>
        <end position="204"/>
    </location>
</feature>
<evidence type="ECO:0000256" key="7">
    <source>
        <dbReference type="SAM" id="Phobius"/>
    </source>
</evidence>
<evidence type="ECO:0000256" key="3">
    <source>
        <dbReference type="ARBA" id="ARBA00022692"/>
    </source>
</evidence>
<evidence type="ECO:0000313" key="10">
    <source>
        <dbReference type="Proteomes" id="UP000075320"/>
    </source>
</evidence>
<feature type="transmembrane region" description="Helical" evidence="7">
    <location>
        <begin position="149"/>
        <end position="170"/>
    </location>
</feature>
<dbReference type="InterPro" id="IPR047055">
    <property type="entry name" value="MotA-like"/>
</dbReference>
<evidence type="ECO:0000256" key="4">
    <source>
        <dbReference type="ARBA" id="ARBA00022989"/>
    </source>
</evidence>
<comment type="subcellular location">
    <subcellularLocation>
        <location evidence="1">Cell membrane</location>
        <topology evidence="1">Multi-pass membrane protein</topology>
    </subcellularLocation>
    <subcellularLocation>
        <location evidence="6">Membrane</location>
        <topology evidence="6">Multi-pass membrane protein</topology>
    </subcellularLocation>
</comment>
<dbReference type="InterPro" id="IPR002898">
    <property type="entry name" value="MotA_ExbB_proton_chnl"/>
</dbReference>
<dbReference type="Proteomes" id="UP000075320">
    <property type="component" value="Unassembled WGS sequence"/>
</dbReference>
<dbReference type="OrthoDB" id="9806929at2"/>
<keyword evidence="10" id="KW-1185">Reference proteome</keyword>
<dbReference type="RefSeq" id="WP_061833363.1">
    <property type="nucleotide sequence ID" value="NZ_LUKE01000001.1"/>
</dbReference>
<evidence type="ECO:0000256" key="1">
    <source>
        <dbReference type="ARBA" id="ARBA00004651"/>
    </source>
</evidence>
<evidence type="ECO:0000313" key="9">
    <source>
        <dbReference type="EMBL" id="KYG65820.1"/>
    </source>
</evidence>
<reference evidence="9 10" key="1">
    <citation type="submission" date="2016-03" db="EMBL/GenBank/DDBJ databases">
        <authorList>
            <person name="Ploux O."/>
        </authorList>
    </citation>
    <scope>NUCLEOTIDE SEQUENCE [LARGE SCALE GENOMIC DNA]</scope>
    <source>
        <strain evidence="9 10">R0</strain>
    </source>
</reference>
<sequence>MNFSALVGIIAALAVFFTTILTATSARSVFLDPHGILVVFGGTLAATMLCFPLKTIPALFKVMGRKFLSKYGHQHEIVVLEIVDLAKAQQENAQALRDKVDTIKNEFLKEGVQLIVDGGLSPQKMDAILKKRAAVIHHRHQREAMTFKTIAKFPPAFGLMGTTVGMIALLNSLGSADAFKRLGPAMAIGLVATLYGLTLANFVLIPIGENLTKLNEEDQVLRRIITDGIKLLRDREHPLIVEEDLKSYLTPTARKTLAKAG</sequence>
<protein>
    <recommendedName>
        <fullName evidence="8">MotA/TolQ/ExbB proton channel domain-containing protein</fullName>
    </recommendedName>
</protein>
<evidence type="ECO:0000256" key="6">
    <source>
        <dbReference type="RuleBase" id="RU004057"/>
    </source>
</evidence>
<feature type="domain" description="MotA/TolQ/ExbB proton channel" evidence="8">
    <location>
        <begin position="101"/>
        <end position="217"/>
    </location>
</feature>
<dbReference type="PANTHER" id="PTHR30433">
    <property type="entry name" value="CHEMOTAXIS PROTEIN MOTA"/>
    <property type="match status" value="1"/>
</dbReference>
<dbReference type="GO" id="GO:0071978">
    <property type="term" value="P:bacterial-type flagellum-dependent swarming motility"/>
    <property type="evidence" value="ECO:0007669"/>
    <property type="project" value="InterPro"/>
</dbReference>
<proteinExistence type="inferred from homology"/>
<dbReference type="GO" id="GO:0015031">
    <property type="term" value="P:protein transport"/>
    <property type="evidence" value="ECO:0007669"/>
    <property type="project" value="UniProtKB-KW"/>
</dbReference>
<evidence type="ECO:0000256" key="2">
    <source>
        <dbReference type="ARBA" id="ARBA00022475"/>
    </source>
</evidence>
<keyword evidence="5 7" id="KW-0472">Membrane</keyword>